<dbReference type="AlphaFoldDB" id="Q12K46"/>
<dbReference type="PANTHER" id="PTHR45586:SF1">
    <property type="entry name" value="LIPOPOLYSACCHARIDE ASSEMBLY PROTEIN B"/>
    <property type="match status" value="1"/>
</dbReference>
<keyword evidence="1" id="KW-0677">Repeat</keyword>
<protein>
    <submittedName>
        <fullName evidence="4">Tetratricopeptide TPR_2</fullName>
    </submittedName>
</protein>
<dbReference type="InterPro" id="IPR051012">
    <property type="entry name" value="CellSynth/LPSAsmb/PSIAsmb"/>
</dbReference>
<keyword evidence="2 3" id="KW-0802">TPR repeat</keyword>
<dbReference type="EMBL" id="CP000302">
    <property type="protein sequence ID" value="ABE56180.1"/>
    <property type="molecule type" value="Genomic_DNA"/>
</dbReference>
<dbReference type="Gene3D" id="1.25.40.10">
    <property type="entry name" value="Tetratricopeptide repeat domain"/>
    <property type="match status" value="2"/>
</dbReference>
<reference evidence="4 5" key="1">
    <citation type="submission" date="2006-03" db="EMBL/GenBank/DDBJ databases">
        <title>Complete sequence of Shewanella denitrificans OS217.</title>
        <authorList>
            <consortium name="US DOE Joint Genome Institute"/>
            <person name="Copeland A."/>
            <person name="Lucas S."/>
            <person name="Lapidus A."/>
            <person name="Barry K."/>
            <person name="Detter J.C."/>
            <person name="Glavina del Rio T."/>
            <person name="Hammon N."/>
            <person name="Israni S."/>
            <person name="Dalin E."/>
            <person name="Tice H."/>
            <person name="Pitluck S."/>
            <person name="Brettin T."/>
            <person name="Bruce D."/>
            <person name="Han C."/>
            <person name="Tapia R."/>
            <person name="Gilna P."/>
            <person name="Kiss H."/>
            <person name="Schmutz J."/>
            <person name="Larimer F."/>
            <person name="Land M."/>
            <person name="Hauser L."/>
            <person name="Kyrpides N."/>
            <person name="Lykidis A."/>
            <person name="Richardson P."/>
        </authorList>
    </citation>
    <scope>NUCLEOTIDE SEQUENCE [LARGE SCALE GENOMIC DNA]</scope>
    <source>
        <strain evidence="5">OS217 / ATCC BAA-1090 / DSM 15013</strain>
    </source>
</reference>
<organism evidence="4 5">
    <name type="scientific">Shewanella denitrificans (strain OS217 / ATCC BAA-1090 / DSM 15013)</name>
    <dbReference type="NCBI Taxonomy" id="318161"/>
    <lineage>
        <taxon>Bacteria</taxon>
        <taxon>Pseudomonadati</taxon>
        <taxon>Pseudomonadota</taxon>
        <taxon>Gammaproteobacteria</taxon>
        <taxon>Alteromonadales</taxon>
        <taxon>Shewanellaceae</taxon>
        <taxon>Shewanella</taxon>
    </lineage>
</organism>
<feature type="repeat" description="TPR" evidence="3">
    <location>
        <begin position="328"/>
        <end position="361"/>
    </location>
</feature>
<sequence>MACTLLGCASDQQALRQIDQREIFNDALFAADVYVPAPEAIFALREQDKIELKRAFARSQSKRQNLISPHVWLGQYINAHKGGFAYQDNITRIADDTMTDRQGNCMSLVVLSASLAEVLNIPVKIQDIEVEPIWDRRGGFYLVNGHVNLKLLAPTDNQSIIVTKSEILVDFLPERAIRGYRATVINKQRLVAMFYNNVAAEAMVQGDYDTAYAYAKQSLETDPYFVSGVNTLAVIYRHKGQDKLAEKVYRHGIALDEDNLITLYNLSLILGEQDRLDEWAQVHKKLELARIANPFYYFDMAQQAYFDKEYQHALTWYKRAVEKADYRHEFYFGLSRAYWATGDERRAKKHMEKAIQLSSADNKHRYQLKLQAMQGH</sequence>
<dbReference type="Proteomes" id="UP000001982">
    <property type="component" value="Chromosome"/>
</dbReference>
<dbReference type="PANTHER" id="PTHR45586">
    <property type="entry name" value="TPR REPEAT-CONTAINING PROTEIN PA4667"/>
    <property type="match status" value="1"/>
</dbReference>
<dbReference type="KEGG" id="sdn:Sden_2902"/>
<dbReference type="Pfam" id="PF13181">
    <property type="entry name" value="TPR_8"/>
    <property type="match status" value="2"/>
</dbReference>
<dbReference type="InterPro" id="IPR011990">
    <property type="entry name" value="TPR-like_helical_dom_sf"/>
</dbReference>
<dbReference type="STRING" id="318161.Sden_2902"/>
<dbReference type="SMART" id="SM00028">
    <property type="entry name" value="TPR"/>
    <property type="match status" value="4"/>
</dbReference>
<dbReference type="RefSeq" id="WP_011497329.1">
    <property type="nucleotide sequence ID" value="NC_007954.1"/>
</dbReference>
<dbReference type="PROSITE" id="PS50005">
    <property type="entry name" value="TPR"/>
    <property type="match status" value="1"/>
</dbReference>
<dbReference type="SUPFAM" id="SSF81901">
    <property type="entry name" value="HCP-like"/>
    <property type="match status" value="1"/>
</dbReference>
<dbReference type="InterPro" id="IPR019734">
    <property type="entry name" value="TPR_rpt"/>
</dbReference>
<evidence type="ECO:0000256" key="1">
    <source>
        <dbReference type="ARBA" id="ARBA00022737"/>
    </source>
</evidence>
<accession>Q12K46</accession>
<proteinExistence type="predicted"/>
<keyword evidence="5" id="KW-1185">Reference proteome</keyword>
<dbReference type="HOGENOM" id="CLU_056368_0_0_6"/>
<evidence type="ECO:0000313" key="5">
    <source>
        <dbReference type="Proteomes" id="UP000001982"/>
    </source>
</evidence>
<dbReference type="eggNOG" id="COG0457">
    <property type="taxonomic scope" value="Bacteria"/>
</dbReference>
<evidence type="ECO:0000313" key="4">
    <source>
        <dbReference type="EMBL" id="ABE56180.1"/>
    </source>
</evidence>
<gene>
    <name evidence="4" type="ordered locus">Sden_2902</name>
</gene>
<name>Q12K46_SHEDO</name>
<evidence type="ECO:0000256" key="3">
    <source>
        <dbReference type="PROSITE-ProRule" id="PRU00339"/>
    </source>
</evidence>
<evidence type="ECO:0000256" key="2">
    <source>
        <dbReference type="ARBA" id="ARBA00022803"/>
    </source>
</evidence>